<evidence type="ECO:0000256" key="3">
    <source>
        <dbReference type="ARBA" id="ARBA00022618"/>
    </source>
</evidence>
<keyword evidence="4" id="KW-0498">Mitosis</keyword>
<proteinExistence type="inferred from homology"/>
<dbReference type="InterPro" id="IPR045091">
    <property type="entry name" value="Mad2-like"/>
</dbReference>
<name>A0A6L2PT73_COPFO</name>
<dbReference type="GO" id="GO:0051301">
    <property type="term" value="P:cell division"/>
    <property type="evidence" value="ECO:0007669"/>
    <property type="project" value="UniProtKB-KW"/>
</dbReference>
<keyword evidence="6" id="KW-0131">Cell cycle</keyword>
<evidence type="ECO:0000259" key="7">
    <source>
        <dbReference type="PROSITE" id="PS50815"/>
    </source>
</evidence>
<dbReference type="GO" id="GO:0007094">
    <property type="term" value="P:mitotic spindle assembly checkpoint signaling"/>
    <property type="evidence" value="ECO:0007669"/>
    <property type="project" value="TreeGrafter"/>
</dbReference>
<dbReference type="SUPFAM" id="SSF56019">
    <property type="entry name" value="The spindle assembly checkpoint protein mad2"/>
    <property type="match status" value="1"/>
</dbReference>
<dbReference type="GO" id="GO:0005654">
    <property type="term" value="C:nucleoplasm"/>
    <property type="evidence" value="ECO:0007669"/>
    <property type="project" value="TreeGrafter"/>
</dbReference>
<evidence type="ECO:0000256" key="5">
    <source>
        <dbReference type="ARBA" id="ARBA00023242"/>
    </source>
</evidence>
<evidence type="ECO:0000256" key="4">
    <source>
        <dbReference type="ARBA" id="ARBA00022776"/>
    </source>
</evidence>
<dbReference type="Proteomes" id="UP000502823">
    <property type="component" value="Unassembled WGS sequence"/>
</dbReference>
<dbReference type="FunCoup" id="A0A6L2PT73">
    <property type="interactions" value="1387"/>
</dbReference>
<evidence type="ECO:0000256" key="6">
    <source>
        <dbReference type="ARBA" id="ARBA00023306"/>
    </source>
</evidence>
<dbReference type="InterPro" id="IPR003511">
    <property type="entry name" value="HORMA_dom"/>
</dbReference>
<dbReference type="PROSITE" id="PS50815">
    <property type="entry name" value="HORMA"/>
    <property type="match status" value="1"/>
</dbReference>
<comment type="caution">
    <text evidence="8">The sequence shown here is derived from an EMBL/GenBank/DDBJ whole genome shotgun (WGS) entry which is preliminary data.</text>
</comment>
<accession>A0A6L2PT73</accession>
<keyword evidence="3" id="KW-0132">Cell division</keyword>
<dbReference type="Gene3D" id="3.30.900.10">
    <property type="entry name" value="HORMA domain"/>
    <property type="match status" value="1"/>
</dbReference>
<comment type="subcellular location">
    <subcellularLocation>
        <location evidence="1">Nucleus</location>
    </subcellularLocation>
</comment>
<dbReference type="InterPro" id="IPR036570">
    <property type="entry name" value="HORMA_dom_sf"/>
</dbReference>
<dbReference type="Pfam" id="PF02301">
    <property type="entry name" value="HORMA"/>
    <property type="match status" value="1"/>
</dbReference>
<evidence type="ECO:0000256" key="1">
    <source>
        <dbReference type="ARBA" id="ARBA00004123"/>
    </source>
</evidence>
<organism evidence="8 9">
    <name type="scientific">Coptotermes formosanus</name>
    <name type="common">Formosan subterranean termite</name>
    <dbReference type="NCBI Taxonomy" id="36987"/>
    <lineage>
        <taxon>Eukaryota</taxon>
        <taxon>Metazoa</taxon>
        <taxon>Ecdysozoa</taxon>
        <taxon>Arthropoda</taxon>
        <taxon>Hexapoda</taxon>
        <taxon>Insecta</taxon>
        <taxon>Pterygota</taxon>
        <taxon>Neoptera</taxon>
        <taxon>Polyneoptera</taxon>
        <taxon>Dictyoptera</taxon>
        <taxon>Blattodea</taxon>
        <taxon>Blattoidea</taxon>
        <taxon>Termitoidae</taxon>
        <taxon>Rhinotermitidae</taxon>
        <taxon>Coptotermes</taxon>
    </lineage>
</organism>
<keyword evidence="5" id="KW-0539">Nucleus</keyword>
<sequence length="211" mass="24090">MASTKQQTVGSVTLKGSADLIKEYLGTYYYGINSILYQRGIYPPEMFDPAEHFGITVYMTTNEGLKSFLKSILEQIQDWICEKKMRKVSLIISNASTKEVLERWDFKIDYECDENGSSIGNGKTVGRKDLKLIQKEIRDVLRQISASISFLPLLDCLCTFDFHVYTNHGSEVPEEWDETKPCFIANAQELSLRTFSTSLHKVGTRVIYKAE</sequence>
<protein>
    <recommendedName>
        <fullName evidence="7">HORMA domain-containing protein</fullName>
    </recommendedName>
</protein>
<evidence type="ECO:0000313" key="9">
    <source>
        <dbReference type="Proteomes" id="UP000502823"/>
    </source>
</evidence>
<dbReference type="AlphaFoldDB" id="A0A6L2PT73"/>
<keyword evidence="9" id="KW-1185">Reference proteome</keyword>
<dbReference type="GO" id="GO:0005737">
    <property type="term" value="C:cytoplasm"/>
    <property type="evidence" value="ECO:0007669"/>
    <property type="project" value="TreeGrafter"/>
</dbReference>
<evidence type="ECO:0000313" key="8">
    <source>
        <dbReference type="EMBL" id="GFG34382.1"/>
    </source>
</evidence>
<comment type="similarity">
    <text evidence="2">Belongs to the MAD2 family.</text>
</comment>
<dbReference type="OrthoDB" id="1806at2759"/>
<dbReference type="GO" id="GO:0000776">
    <property type="term" value="C:kinetochore"/>
    <property type="evidence" value="ECO:0007669"/>
    <property type="project" value="TreeGrafter"/>
</dbReference>
<evidence type="ECO:0000256" key="2">
    <source>
        <dbReference type="ARBA" id="ARBA00010348"/>
    </source>
</evidence>
<dbReference type="PANTHER" id="PTHR11842:SF11">
    <property type="entry name" value="MITOTIC SPINDLE ASSEMBLY CHECKPOINT PROTEIN MAD2A"/>
    <property type="match status" value="1"/>
</dbReference>
<gene>
    <name evidence="8" type="ORF">Cfor_10812</name>
</gene>
<dbReference type="EMBL" id="BLKM01000479">
    <property type="protein sequence ID" value="GFG34382.1"/>
    <property type="molecule type" value="Genomic_DNA"/>
</dbReference>
<feature type="domain" description="HORMA" evidence="7">
    <location>
        <begin position="18"/>
        <end position="206"/>
    </location>
</feature>
<dbReference type="InParanoid" id="A0A6L2PT73"/>
<dbReference type="PANTHER" id="PTHR11842">
    <property type="entry name" value="MITOTIC SPINDLE ASSEMBLY CHECKPOINT PROTEIN MAD2"/>
    <property type="match status" value="1"/>
</dbReference>
<reference evidence="9" key="1">
    <citation type="submission" date="2020-01" db="EMBL/GenBank/DDBJ databases">
        <title>Draft genome sequence of the Termite Coptotermes fromosanus.</title>
        <authorList>
            <person name="Itakura S."/>
            <person name="Yosikawa Y."/>
            <person name="Umezawa K."/>
        </authorList>
    </citation>
    <scope>NUCLEOTIDE SEQUENCE [LARGE SCALE GENOMIC DNA]</scope>
</reference>